<evidence type="ECO:0000256" key="3">
    <source>
        <dbReference type="ARBA" id="ARBA00023163"/>
    </source>
</evidence>
<sequence length="120" mass="13493">METATLTEVRDGVKCIEMMPAAEDALYIIAGKWKVRILMALGMGDKRFNELQRALSGISARVLSNELKDLELNGLVTKQTLANGTILYVRNDYADSLRGVMSELAKWGLLHKQKIRNREI</sequence>
<dbReference type="AlphaFoldDB" id="A0A848GQZ6"/>
<evidence type="ECO:0000256" key="1">
    <source>
        <dbReference type="ARBA" id="ARBA00023015"/>
    </source>
</evidence>
<reference evidence="5 6" key="1">
    <citation type="submission" date="2020-04" db="EMBL/GenBank/DDBJ databases">
        <title>Chitinophaga sp. G-6-1-13 sp. nov., isolated from soil.</title>
        <authorList>
            <person name="Dahal R.H."/>
            <person name="Chaudhary D.K."/>
        </authorList>
    </citation>
    <scope>NUCLEOTIDE SEQUENCE [LARGE SCALE GENOMIC DNA]</scope>
    <source>
        <strain evidence="5 6">G-6-1-13</strain>
    </source>
</reference>
<keyword evidence="1" id="KW-0805">Transcription regulation</keyword>
<keyword evidence="2" id="KW-0238">DNA-binding</keyword>
<evidence type="ECO:0000259" key="4">
    <source>
        <dbReference type="PROSITE" id="PS51118"/>
    </source>
</evidence>
<dbReference type="Gene3D" id="1.10.10.10">
    <property type="entry name" value="Winged helix-like DNA-binding domain superfamily/Winged helix DNA-binding domain"/>
    <property type="match status" value="1"/>
</dbReference>
<accession>A0A848GQZ6</accession>
<dbReference type="EMBL" id="JABBGC010000002">
    <property type="protein sequence ID" value="NML39472.1"/>
    <property type="molecule type" value="Genomic_DNA"/>
</dbReference>
<keyword evidence="3" id="KW-0804">Transcription</keyword>
<evidence type="ECO:0000313" key="5">
    <source>
        <dbReference type="EMBL" id="NML39472.1"/>
    </source>
</evidence>
<dbReference type="PANTHER" id="PTHR33204:SF29">
    <property type="entry name" value="TRANSCRIPTIONAL REGULATOR"/>
    <property type="match status" value="1"/>
</dbReference>
<comment type="caution">
    <text evidence="5">The sequence shown here is derived from an EMBL/GenBank/DDBJ whole genome shotgun (WGS) entry which is preliminary data.</text>
</comment>
<proteinExistence type="predicted"/>
<dbReference type="InterPro" id="IPR036388">
    <property type="entry name" value="WH-like_DNA-bd_sf"/>
</dbReference>
<dbReference type="InterPro" id="IPR002577">
    <property type="entry name" value="HTH_HxlR"/>
</dbReference>
<organism evidence="5 6">
    <name type="scientific">Chitinophaga fulva</name>
    <dbReference type="NCBI Taxonomy" id="2728842"/>
    <lineage>
        <taxon>Bacteria</taxon>
        <taxon>Pseudomonadati</taxon>
        <taxon>Bacteroidota</taxon>
        <taxon>Chitinophagia</taxon>
        <taxon>Chitinophagales</taxon>
        <taxon>Chitinophagaceae</taxon>
        <taxon>Chitinophaga</taxon>
    </lineage>
</organism>
<dbReference type="PANTHER" id="PTHR33204">
    <property type="entry name" value="TRANSCRIPTIONAL REGULATOR, MARR FAMILY"/>
    <property type="match status" value="1"/>
</dbReference>
<name>A0A848GQZ6_9BACT</name>
<protein>
    <submittedName>
        <fullName evidence="5">Helix-turn-helix transcriptional regulator</fullName>
    </submittedName>
</protein>
<dbReference type="Pfam" id="PF01638">
    <property type="entry name" value="HxlR"/>
    <property type="match status" value="1"/>
</dbReference>
<gene>
    <name evidence="5" type="ORF">HHL17_19885</name>
</gene>
<dbReference type="Proteomes" id="UP000583266">
    <property type="component" value="Unassembled WGS sequence"/>
</dbReference>
<dbReference type="GO" id="GO:0003677">
    <property type="term" value="F:DNA binding"/>
    <property type="evidence" value="ECO:0007669"/>
    <property type="project" value="UniProtKB-KW"/>
</dbReference>
<feature type="domain" description="HTH hxlR-type" evidence="4">
    <location>
        <begin position="19"/>
        <end position="116"/>
    </location>
</feature>
<dbReference type="RefSeq" id="WP_169226545.1">
    <property type="nucleotide sequence ID" value="NZ_JABBGC010000002.1"/>
</dbReference>
<dbReference type="PROSITE" id="PS51118">
    <property type="entry name" value="HTH_HXLR"/>
    <property type="match status" value="1"/>
</dbReference>
<dbReference type="InterPro" id="IPR036390">
    <property type="entry name" value="WH_DNA-bd_sf"/>
</dbReference>
<keyword evidence="6" id="KW-1185">Reference proteome</keyword>
<evidence type="ECO:0000313" key="6">
    <source>
        <dbReference type="Proteomes" id="UP000583266"/>
    </source>
</evidence>
<dbReference type="SUPFAM" id="SSF46785">
    <property type="entry name" value="Winged helix' DNA-binding domain"/>
    <property type="match status" value="1"/>
</dbReference>
<evidence type="ECO:0000256" key="2">
    <source>
        <dbReference type="ARBA" id="ARBA00023125"/>
    </source>
</evidence>